<organism evidence="7 8">
    <name type="scientific">Tropicibacter naphthalenivorans</name>
    <dbReference type="NCBI Taxonomy" id="441103"/>
    <lineage>
        <taxon>Bacteria</taxon>
        <taxon>Pseudomonadati</taxon>
        <taxon>Pseudomonadota</taxon>
        <taxon>Alphaproteobacteria</taxon>
        <taxon>Rhodobacterales</taxon>
        <taxon>Roseobacteraceae</taxon>
        <taxon>Tropicibacter</taxon>
    </lineage>
</organism>
<dbReference type="GO" id="GO:0016020">
    <property type="term" value="C:membrane"/>
    <property type="evidence" value="ECO:0007669"/>
    <property type="project" value="UniProtKB-SubCell"/>
</dbReference>
<keyword evidence="8" id="KW-1185">Reference proteome</keyword>
<evidence type="ECO:0000256" key="2">
    <source>
        <dbReference type="ARBA" id="ARBA00022692"/>
    </source>
</evidence>
<dbReference type="RefSeq" id="WP_058247607.1">
    <property type="nucleotide sequence ID" value="NZ_CYSE01000003.1"/>
</dbReference>
<dbReference type="InterPro" id="IPR035952">
    <property type="entry name" value="Rhomboid-like_sf"/>
</dbReference>
<feature type="transmembrane region" description="Helical" evidence="5">
    <location>
        <begin position="45"/>
        <end position="62"/>
    </location>
</feature>
<evidence type="ECO:0000313" key="8">
    <source>
        <dbReference type="Proteomes" id="UP000054935"/>
    </source>
</evidence>
<feature type="transmembrane region" description="Helical" evidence="5">
    <location>
        <begin position="170"/>
        <end position="189"/>
    </location>
</feature>
<dbReference type="OrthoDB" id="7836448at2"/>
<dbReference type="STRING" id="441103.TRN7648_02117"/>
<feature type="transmembrane region" description="Helical" evidence="5">
    <location>
        <begin position="139"/>
        <end position="158"/>
    </location>
</feature>
<sequence length="229" mass="24426">MQHPHNEAPVNPLPPAVLGLFVVMMGIEAAFSLGERSLIGGPGAVGWRTGALEAYGFSGTVFDWMVENGVWPIEHLARFVTYAFLHVAFSHALFGMVLTLALGKAVAEVVGNLGFLAIFFVSSAVGALCWGLVLDDPRILAGAYPGAYGLIGAFTFLLFQKLKRKGAPPFRAFALIGALAVIQLIMWLGTGRQGTEWLADLFAFACGFGLAIVLAPGGWAHALNVIRRR</sequence>
<dbReference type="InterPro" id="IPR022764">
    <property type="entry name" value="Peptidase_S54_rhomboid_dom"/>
</dbReference>
<dbReference type="EMBL" id="CYSE01000003">
    <property type="protein sequence ID" value="CUH78698.1"/>
    <property type="molecule type" value="Genomic_DNA"/>
</dbReference>
<accession>A0A0P1GB70</accession>
<reference evidence="7 8" key="1">
    <citation type="submission" date="2015-09" db="EMBL/GenBank/DDBJ databases">
        <authorList>
            <consortium name="Swine Surveillance"/>
        </authorList>
    </citation>
    <scope>NUCLEOTIDE SEQUENCE [LARGE SCALE GENOMIC DNA]</scope>
    <source>
        <strain evidence="7 8">CECT 7648</strain>
    </source>
</reference>
<keyword evidence="2 5" id="KW-0812">Transmembrane</keyword>
<feature type="transmembrane region" description="Helical" evidence="5">
    <location>
        <begin position="201"/>
        <end position="226"/>
    </location>
</feature>
<dbReference type="Gene3D" id="1.20.1540.10">
    <property type="entry name" value="Rhomboid-like"/>
    <property type="match status" value="1"/>
</dbReference>
<dbReference type="GO" id="GO:0004252">
    <property type="term" value="F:serine-type endopeptidase activity"/>
    <property type="evidence" value="ECO:0007669"/>
    <property type="project" value="InterPro"/>
</dbReference>
<evidence type="ECO:0000256" key="4">
    <source>
        <dbReference type="ARBA" id="ARBA00023136"/>
    </source>
</evidence>
<dbReference type="Pfam" id="PF01694">
    <property type="entry name" value="Rhomboid"/>
    <property type="match status" value="1"/>
</dbReference>
<dbReference type="SUPFAM" id="SSF144091">
    <property type="entry name" value="Rhomboid-like"/>
    <property type="match status" value="1"/>
</dbReference>
<evidence type="ECO:0000256" key="1">
    <source>
        <dbReference type="ARBA" id="ARBA00004141"/>
    </source>
</evidence>
<comment type="subcellular location">
    <subcellularLocation>
        <location evidence="1">Membrane</location>
        <topology evidence="1">Multi-pass membrane protein</topology>
    </subcellularLocation>
</comment>
<dbReference type="Proteomes" id="UP000054935">
    <property type="component" value="Unassembled WGS sequence"/>
</dbReference>
<evidence type="ECO:0000259" key="6">
    <source>
        <dbReference type="Pfam" id="PF01694"/>
    </source>
</evidence>
<keyword evidence="4 5" id="KW-0472">Membrane</keyword>
<keyword evidence="3 5" id="KW-1133">Transmembrane helix</keyword>
<evidence type="ECO:0000256" key="3">
    <source>
        <dbReference type="ARBA" id="ARBA00022989"/>
    </source>
</evidence>
<feature type="transmembrane region" description="Helical" evidence="5">
    <location>
        <begin position="82"/>
        <end position="102"/>
    </location>
</feature>
<protein>
    <submittedName>
        <fullName evidence="7">Rhomboid family protein</fullName>
    </submittedName>
</protein>
<feature type="domain" description="Peptidase S54 rhomboid" evidence="6">
    <location>
        <begin position="75"/>
        <end position="215"/>
    </location>
</feature>
<evidence type="ECO:0000313" key="7">
    <source>
        <dbReference type="EMBL" id="CUH78698.1"/>
    </source>
</evidence>
<name>A0A0P1GB70_9RHOB</name>
<proteinExistence type="predicted"/>
<feature type="transmembrane region" description="Helical" evidence="5">
    <location>
        <begin position="109"/>
        <end position="133"/>
    </location>
</feature>
<dbReference type="AlphaFoldDB" id="A0A0P1GB70"/>
<dbReference type="PANTHER" id="PTHR43066">
    <property type="entry name" value="RHOMBOID-RELATED PROTEIN"/>
    <property type="match status" value="1"/>
</dbReference>
<evidence type="ECO:0000256" key="5">
    <source>
        <dbReference type="SAM" id="Phobius"/>
    </source>
</evidence>
<feature type="transmembrane region" description="Helical" evidence="5">
    <location>
        <begin position="12"/>
        <end position="33"/>
    </location>
</feature>
<dbReference type="PANTHER" id="PTHR43066:SF11">
    <property type="entry name" value="PEPTIDASE S54 RHOMBOID DOMAIN-CONTAINING PROTEIN"/>
    <property type="match status" value="1"/>
</dbReference>
<gene>
    <name evidence="7" type="ORF">TRN7648_02117</name>
</gene>